<dbReference type="PRINTS" id="PR00040">
    <property type="entry name" value="HTHMERR"/>
</dbReference>
<dbReference type="SUPFAM" id="SSF46955">
    <property type="entry name" value="Putative DNA-binding domain"/>
    <property type="match status" value="1"/>
</dbReference>
<reference evidence="7 8" key="1">
    <citation type="journal article" date="2012" name="J. Bacteriol.">
        <title>Complete genome sequence of Nocardia brasiliensis HUJEG-1.</title>
        <authorList>
            <person name="Vera-Cabrera L."/>
            <person name="Ortiz-Lopez R."/>
            <person name="Elizondo-Gonzalez R."/>
            <person name="Perez-Maya A.A."/>
            <person name="Ocampo-Candiani J."/>
        </authorList>
    </citation>
    <scope>NUCLEOTIDE SEQUENCE [LARGE SCALE GENOMIC DNA]</scope>
    <source>
        <strain evidence="8">ATCC 700358</strain>
    </source>
</reference>
<accession>K0EY33</accession>
<keyword evidence="1" id="KW-0678">Repressor</keyword>
<proteinExistence type="predicted"/>
<organism evidence="7 8">
    <name type="scientific">Nocardia brasiliensis (strain ATCC 700358 / HUJEG-1)</name>
    <dbReference type="NCBI Taxonomy" id="1133849"/>
    <lineage>
        <taxon>Bacteria</taxon>
        <taxon>Bacillati</taxon>
        <taxon>Actinomycetota</taxon>
        <taxon>Actinomycetes</taxon>
        <taxon>Mycobacteriales</taxon>
        <taxon>Nocardiaceae</taxon>
        <taxon>Nocardia</taxon>
    </lineage>
</organism>
<evidence type="ECO:0000259" key="5">
    <source>
        <dbReference type="PROSITE" id="PS50177"/>
    </source>
</evidence>
<keyword evidence="2" id="KW-0805">Transcription regulation</keyword>
<dbReference type="RefSeq" id="WP_014983356.1">
    <property type="nucleotide sequence ID" value="NC_018681.1"/>
</dbReference>
<evidence type="ECO:0000313" key="7">
    <source>
        <dbReference type="EMBL" id="AFU00501.1"/>
    </source>
</evidence>
<dbReference type="Pfam" id="PF13411">
    <property type="entry name" value="MerR_1"/>
    <property type="match status" value="1"/>
</dbReference>
<dbReference type="GO" id="GO:0003677">
    <property type="term" value="F:DNA binding"/>
    <property type="evidence" value="ECO:0007669"/>
    <property type="project" value="UniProtKB-KW"/>
</dbReference>
<dbReference type="PANTHER" id="PTHR30204:SF69">
    <property type="entry name" value="MERR-FAMILY TRANSCRIPTIONAL REGULATOR"/>
    <property type="match status" value="1"/>
</dbReference>
<dbReference type="HOGENOM" id="CLU_1089191_0_0_11"/>
<keyword evidence="8" id="KW-1185">Reference proteome</keyword>
<feature type="domain" description="NTF2" evidence="5">
    <location>
        <begin position="147"/>
        <end position="241"/>
    </location>
</feature>
<feature type="domain" description="HTH merR-type" evidence="6">
    <location>
        <begin position="9"/>
        <end position="78"/>
    </location>
</feature>
<dbReference type="STRING" id="1133849.O3I_012700"/>
<sequence>MDEAGIEQVWKVGELATETGLTVRTLHHYDRIGLVRPAERTDAGHRRYTESDVQRLYQVLALRRLGLGLDQIADVLAGTVAMAQVLAGHRDRLAAQVIAMQDLHALVTTLAATAENRPGISVTHFLGLIRRTVVVEETIEKYFTRENAEAFTTLYFAQLAAQQSPLKLWYAEDARLAAGDILSVGATEIFDQLLRFPQAAYTVGAIHVQSGTDNSTVLRATGNFLLNGISEARPFEASFTLNGSSMITGQIFQGI</sequence>
<evidence type="ECO:0000256" key="4">
    <source>
        <dbReference type="ARBA" id="ARBA00023163"/>
    </source>
</evidence>
<dbReference type="InterPro" id="IPR009061">
    <property type="entry name" value="DNA-bd_dom_put_sf"/>
</dbReference>
<dbReference type="KEGG" id="nbr:O3I_012700"/>
<evidence type="ECO:0000256" key="2">
    <source>
        <dbReference type="ARBA" id="ARBA00023015"/>
    </source>
</evidence>
<gene>
    <name evidence="7" type="ORF">O3I_012700</name>
</gene>
<dbReference type="PANTHER" id="PTHR30204">
    <property type="entry name" value="REDOX-CYCLING DRUG-SENSING TRANSCRIPTIONAL ACTIVATOR SOXR"/>
    <property type="match status" value="1"/>
</dbReference>
<dbReference type="eggNOG" id="COG0789">
    <property type="taxonomic scope" value="Bacteria"/>
</dbReference>
<dbReference type="EMBL" id="CP003876">
    <property type="protein sequence ID" value="AFU00501.1"/>
    <property type="molecule type" value="Genomic_DNA"/>
</dbReference>
<evidence type="ECO:0000256" key="1">
    <source>
        <dbReference type="ARBA" id="ARBA00022491"/>
    </source>
</evidence>
<dbReference type="InterPro" id="IPR032710">
    <property type="entry name" value="NTF2-like_dom_sf"/>
</dbReference>
<dbReference type="SMART" id="SM00422">
    <property type="entry name" value="HTH_MERR"/>
    <property type="match status" value="1"/>
</dbReference>
<dbReference type="Proteomes" id="UP000006304">
    <property type="component" value="Chromosome"/>
</dbReference>
<dbReference type="PROSITE" id="PS00552">
    <property type="entry name" value="HTH_MERR_1"/>
    <property type="match status" value="1"/>
</dbReference>
<keyword evidence="4" id="KW-0804">Transcription</keyword>
<protein>
    <submittedName>
        <fullName evidence="7">MerR family transcriptional regulator</fullName>
    </submittedName>
</protein>
<dbReference type="PROSITE" id="PS50177">
    <property type="entry name" value="NTF2_DOMAIN"/>
    <property type="match status" value="1"/>
</dbReference>
<dbReference type="InterPro" id="IPR018222">
    <property type="entry name" value="Nuclear_transport_factor_2_euk"/>
</dbReference>
<dbReference type="Gene3D" id="1.10.1660.10">
    <property type="match status" value="1"/>
</dbReference>
<evidence type="ECO:0000259" key="6">
    <source>
        <dbReference type="PROSITE" id="PS50937"/>
    </source>
</evidence>
<dbReference type="GO" id="GO:0003700">
    <property type="term" value="F:DNA-binding transcription factor activity"/>
    <property type="evidence" value="ECO:0007669"/>
    <property type="project" value="InterPro"/>
</dbReference>
<dbReference type="Gene3D" id="3.10.450.50">
    <property type="match status" value="1"/>
</dbReference>
<dbReference type="InterPro" id="IPR000551">
    <property type="entry name" value="MerR-type_HTH_dom"/>
</dbReference>
<dbReference type="InterPro" id="IPR047057">
    <property type="entry name" value="MerR_fam"/>
</dbReference>
<keyword evidence="3" id="KW-0238">DNA-binding</keyword>
<name>K0EY33_NOCB7</name>
<dbReference type="PROSITE" id="PS50937">
    <property type="entry name" value="HTH_MERR_2"/>
    <property type="match status" value="1"/>
</dbReference>
<dbReference type="SUPFAM" id="SSF54427">
    <property type="entry name" value="NTF2-like"/>
    <property type="match status" value="1"/>
</dbReference>
<evidence type="ECO:0000256" key="3">
    <source>
        <dbReference type="ARBA" id="ARBA00023125"/>
    </source>
</evidence>
<evidence type="ECO:0000313" key="8">
    <source>
        <dbReference type="Proteomes" id="UP000006304"/>
    </source>
</evidence>
<dbReference type="AlphaFoldDB" id="K0EY33"/>